<evidence type="ECO:0000313" key="12">
    <source>
        <dbReference type="EMBL" id="KAH9001233.1"/>
    </source>
</evidence>
<dbReference type="PANTHER" id="PTHR45884">
    <property type="entry name" value="N-ACETYLTRANSFERASE ECO"/>
    <property type="match status" value="1"/>
</dbReference>
<organism evidence="12 13">
    <name type="scientific">Lactarius akahatsu</name>
    <dbReference type="NCBI Taxonomy" id="416441"/>
    <lineage>
        <taxon>Eukaryota</taxon>
        <taxon>Fungi</taxon>
        <taxon>Dikarya</taxon>
        <taxon>Basidiomycota</taxon>
        <taxon>Agaricomycotina</taxon>
        <taxon>Agaricomycetes</taxon>
        <taxon>Russulales</taxon>
        <taxon>Russulaceae</taxon>
        <taxon>Lactarius</taxon>
    </lineage>
</organism>
<dbReference type="InterPro" id="IPR028005">
    <property type="entry name" value="AcTrfase_ESCO_Znf_dom"/>
</dbReference>
<evidence type="ECO:0000256" key="3">
    <source>
        <dbReference type="ARBA" id="ARBA00022679"/>
    </source>
</evidence>
<dbReference type="Proteomes" id="UP001201163">
    <property type="component" value="Unassembled WGS sequence"/>
</dbReference>
<evidence type="ECO:0000256" key="6">
    <source>
        <dbReference type="ARBA" id="ARBA00022833"/>
    </source>
</evidence>
<keyword evidence="8" id="KW-0131">Cell cycle</keyword>
<feature type="domain" description="N-acetyltransferase ESCO acetyl-transferase" evidence="11">
    <location>
        <begin position="210"/>
        <end position="270"/>
    </location>
</feature>
<evidence type="ECO:0000256" key="4">
    <source>
        <dbReference type="ARBA" id="ARBA00022723"/>
    </source>
</evidence>
<comment type="similarity">
    <text evidence="2">Belongs to the acetyltransferase family. ECO subfamily.</text>
</comment>
<evidence type="ECO:0000256" key="1">
    <source>
        <dbReference type="ARBA" id="ARBA00004123"/>
    </source>
</evidence>
<evidence type="ECO:0000256" key="7">
    <source>
        <dbReference type="ARBA" id="ARBA00023242"/>
    </source>
</evidence>
<evidence type="ECO:0008006" key="14">
    <source>
        <dbReference type="Google" id="ProtNLM"/>
    </source>
</evidence>
<evidence type="ECO:0000256" key="5">
    <source>
        <dbReference type="ARBA" id="ARBA00022771"/>
    </source>
</evidence>
<feature type="non-terminal residue" evidence="12">
    <location>
        <position position="278"/>
    </location>
</feature>
<proteinExistence type="inferred from homology"/>
<dbReference type="GO" id="GO:0005634">
    <property type="term" value="C:nucleus"/>
    <property type="evidence" value="ECO:0007669"/>
    <property type="project" value="UniProtKB-SubCell"/>
</dbReference>
<keyword evidence="5" id="KW-0863">Zinc-finger</keyword>
<dbReference type="PANTHER" id="PTHR45884:SF2">
    <property type="entry name" value="N-ACETYLTRANSFERASE ECO"/>
    <property type="match status" value="1"/>
</dbReference>
<evidence type="ECO:0000256" key="9">
    <source>
        <dbReference type="ARBA" id="ARBA00023315"/>
    </source>
</evidence>
<accession>A0AAD4LQD9</accession>
<keyword evidence="7" id="KW-0539">Nucleus</keyword>
<dbReference type="GO" id="GO:0008270">
    <property type="term" value="F:zinc ion binding"/>
    <property type="evidence" value="ECO:0007669"/>
    <property type="project" value="UniProtKB-KW"/>
</dbReference>
<evidence type="ECO:0000256" key="2">
    <source>
        <dbReference type="ARBA" id="ARBA00005816"/>
    </source>
</evidence>
<dbReference type="GO" id="GO:0000785">
    <property type="term" value="C:chromatin"/>
    <property type="evidence" value="ECO:0007669"/>
    <property type="project" value="TreeGrafter"/>
</dbReference>
<evidence type="ECO:0000256" key="8">
    <source>
        <dbReference type="ARBA" id="ARBA00023306"/>
    </source>
</evidence>
<feature type="domain" description="N-acetyltransferase ESCO zinc-finger" evidence="10">
    <location>
        <begin position="20"/>
        <end position="57"/>
    </location>
</feature>
<comment type="caution">
    <text evidence="12">The sequence shown here is derived from an EMBL/GenBank/DDBJ whole genome shotgun (WGS) entry which is preliminary data.</text>
</comment>
<dbReference type="AlphaFoldDB" id="A0AAD4LQD9"/>
<keyword evidence="13" id="KW-1185">Reference proteome</keyword>
<keyword evidence="3" id="KW-0808">Transferase</keyword>
<dbReference type="Pfam" id="PF13878">
    <property type="entry name" value="zf-C2H2_3"/>
    <property type="match status" value="1"/>
</dbReference>
<gene>
    <name evidence="12" type="ORF">EDB92DRAFT_1780583</name>
</gene>
<dbReference type="EMBL" id="JAKELL010000001">
    <property type="protein sequence ID" value="KAH9001233.1"/>
    <property type="molecule type" value="Genomic_DNA"/>
</dbReference>
<dbReference type="InterPro" id="IPR028009">
    <property type="entry name" value="ESCO_Acetyltransf_dom"/>
</dbReference>
<sequence length="278" mass="30001">SKTKHSLKSKEDRPPKNLTQLHFALDSSILRTCPFCDLTYTKGAPEDETLHNSHCARVQRGMQWRRDEERAATEAYVCEIATSVKLKGGELGRIISVSADVGGKIGTKLATFLQTISLHLSSPPLTRDVLRVSKIYLFLIPSKRSLSCETIAGCVVATHISDALAVASPAEVQGSPTPSKVNSIPPPTARLVSVDPSSGLFCRPEPLPTPMGVSRLFVPSAYQRCGIALRLLDAAAATFVHGCPLDPRCGEVAFTQPTASGKALMEKWGGGYVRIYQE</sequence>
<dbReference type="GO" id="GO:0061733">
    <property type="term" value="F:protein-lysine-acetyltransferase activity"/>
    <property type="evidence" value="ECO:0007669"/>
    <property type="project" value="TreeGrafter"/>
</dbReference>
<evidence type="ECO:0000259" key="10">
    <source>
        <dbReference type="Pfam" id="PF13878"/>
    </source>
</evidence>
<evidence type="ECO:0000313" key="13">
    <source>
        <dbReference type="Proteomes" id="UP001201163"/>
    </source>
</evidence>
<dbReference type="GO" id="GO:0007064">
    <property type="term" value="P:mitotic sister chromatid cohesion"/>
    <property type="evidence" value="ECO:0007669"/>
    <property type="project" value="TreeGrafter"/>
</dbReference>
<name>A0AAD4LQD9_9AGAM</name>
<reference evidence="12" key="1">
    <citation type="submission" date="2022-01" db="EMBL/GenBank/DDBJ databases">
        <title>Comparative genomics reveals a dynamic genome evolution in the ectomycorrhizal milk-cap (Lactarius) mushrooms.</title>
        <authorList>
            <consortium name="DOE Joint Genome Institute"/>
            <person name="Lebreton A."/>
            <person name="Tang N."/>
            <person name="Kuo A."/>
            <person name="LaButti K."/>
            <person name="Drula E."/>
            <person name="Barry K."/>
            <person name="Clum A."/>
            <person name="Lipzen A."/>
            <person name="Mousain D."/>
            <person name="Ng V."/>
            <person name="Wang R."/>
            <person name="Wang X."/>
            <person name="Dai Y."/>
            <person name="Henrissat B."/>
            <person name="Grigoriev I.V."/>
            <person name="Guerin-Laguette A."/>
            <person name="Yu F."/>
            <person name="Martin F.M."/>
        </authorList>
    </citation>
    <scope>NUCLEOTIDE SEQUENCE</scope>
    <source>
        <strain evidence="12">QP</strain>
    </source>
</reference>
<keyword evidence="9" id="KW-0012">Acyltransferase</keyword>
<feature type="non-terminal residue" evidence="12">
    <location>
        <position position="1"/>
    </location>
</feature>
<dbReference type="Pfam" id="PF13880">
    <property type="entry name" value="Acetyltransf_13"/>
    <property type="match status" value="1"/>
</dbReference>
<comment type="subcellular location">
    <subcellularLocation>
        <location evidence="1">Nucleus</location>
    </subcellularLocation>
</comment>
<keyword evidence="6" id="KW-0862">Zinc</keyword>
<keyword evidence="4" id="KW-0479">Metal-binding</keyword>
<evidence type="ECO:0000259" key="11">
    <source>
        <dbReference type="Pfam" id="PF13880"/>
    </source>
</evidence>
<protein>
    <recommendedName>
        <fullName evidence="14">N-acetyltransferase ECO1</fullName>
    </recommendedName>
</protein>